<proteinExistence type="predicted"/>
<evidence type="ECO:0000313" key="2">
    <source>
        <dbReference type="EMBL" id="WTP69343.1"/>
    </source>
</evidence>
<reference evidence="2 3" key="1">
    <citation type="submission" date="2022-10" db="EMBL/GenBank/DDBJ databases">
        <title>The complete genomes of actinobacterial strains from the NBC collection.</title>
        <authorList>
            <person name="Joergensen T.S."/>
            <person name="Alvarez Arevalo M."/>
            <person name="Sterndorff E.B."/>
            <person name="Faurdal D."/>
            <person name="Vuksanovic O."/>
            <person name="Mourched A.-S."/>
            <person name="Charusanti P."/>
            <person name="Shaw S."/>
            <person name="Blin K."/>
            <person name="Weber T."/>
        </authorList>
    </citation>
    <scope>NUCLEOTIDE SEQUENCE [LARGE SCALE GENOMIC DNA]</scope>
    <source>
        <strain evidence="2 3">NBC_00185</strain>
    </source>
</reference>
<feature type="region of interest" description="Disordered" evidence="1">
    <location>
        <begin position="242"/>
        <end position="263"/>
    </location>
</feature>
<dbReference type="Proteomes" id="UP001622496">
    <property type="component" value="Chromosome"/>
</dbReference>
<evidence type="ECO:0000256" key="1">
    <source>
        <dbReference type="SAM" id="MobiDB-lite"/>
    </source>
</evidence>
<feature type="compositionally biased region" description="Basic and acidic residues" evidence="1">
    <location>
        <begin position="254"/>
        <end position="263"/>
    </location>
</feature>
<feature type="region of interest" description="Disordered" evidence="1">
    <location>
        <begin position="299"/>
        <end position="333"/>
    </location>
</feature>
<feature type="region of interest" description="Disordered" evidence="1">
    <location>
        <begin position="347"/>
        <end position="372"/>
    </location>
</feature>
<feature type="compositionally biased region" description="Basic and acidic residues" evidence="1">
    <location>
        <begin position="347"/>
        <end position="371"/>
    </location>
</feature>
<dbReference type="RefSeq" id="WP_406188958.1">
    <property type="nucleotide sequence ID" value="NZ_CP108135.1"/>
</dbReference>
<evidence type="ECO:0000313" key="3">
    <source>
        <dbReference type="Proteomes" id="UP001622496"/>
    </source>
</evidence>
<keyword evidence="3" id="KW-1185">Reference proteome</keyword>
<dbReference type="EMBL" id="CP108135">
    <property type="protein sequence ID" value="WTP69343.1"/>
    <property type="molecule type" value="Genomic_DNA"/>
</dbReference>
<protein>
    <submittedName>
        <fullName evidence="2">Uncharacterized protein</fullName>
    </submittedName>
</protein>
<name>A0ABZ1KA62_9ACTN</name>
<accession>A0ABZ1KA62</accession>
<gene>
    <name evidence="2" type="ORF">OG560_29550</name>
</gene>
<organism evidence="2 3">
    <name type="scientific">[Kitasatospora] papulosa</name>
    <dbReference type="NCBI Taxonomy" id="1464011"/>
    <lineage>
        <taxon>Bacteria</taxon>
        <taxon>Bacillati</taxon>
        <taxon>Actinomycetota</taxon>
        <taxon>Actinomycetes</taxon>
        <taxon>Kitasatosporales</taxon>
        <taxon>Streptomycetaceae</taxon>
        <taxon>Streptomyces</taxon>
    </lineage>
</organism>
<sequence>MPPTPTNPAALLREAAEKLRAARFSGAITATPTVAALIGARLPLANWLEAEAAAPITAQHSTRCVDPQCTTLAALTVARRVLGTTNTETECPECGTTGACNGGPCPLTTTPAASGERPDHALYTALRKYGHTPETAQQMIDNYTRAIRTRGDGLRARFEALAADWEQRGEYGDVSLTWGARGIRDVLAAEARQPAPAETETAFGSPDCTCIPWTRQGGAPRLLGPGDTVDQISGWERGLDCPHHAPHPAGSAETARRRLTPSEHDRAWHAIEGSAGEEGADPGTVLNAVLHALRIDAPTAAEEQAASPSRRVAAEAQQPTAAETEEPTPPRVGRCPVMFEGGGRCEKNADHRAGRWPDDPHTPEGHGRPATEETPVVAWSSVGSLFCTRCCDGHPDYRAARVTFLPNGGTCDGCGSDIPATPAP</sequence>